<feature type="domain" description="PPC" evidence="8">
    <location>
        <begin position="109"/>
        <end position="207"/>
    </location>
</feature>
<evidence type="ECO:0000256" key="2">
    <source>
        <dbReference type="ARBA" id="ARBA00023015"/>
    </source>
</evidence>
<keyword evidence="5" id="KW-0539">Nucleus</keyword>
<dbReference type="GO" id="GO:0003680">
    <property type="term" value="F:minor groove of adenine-thymine-rich DNA binding"/>
    <property type="evidence" value="ECO:0007669"/>
    <property type="project" value="UniProtKB-UniRule"/>
</dbReference>
<dbReference type="AlphaFoldDB" id="A0A2R6PES0"/>
<reference evidence="9 10" key="1">
    <citation type="submission" date="2017-07" db="EMBL/GenBank/DDBJ databases">
        <title>An improved, manually edited Actinidia chinensis var. chinensis (kiwifruit) genome highlights the challenges associated with draft genomes and gene prediction in plants.</title>
        <authorList>
            <person name="Pilkington S."/>
            <person name="Crowhurst R."/>
            <person name="Hilario E."/>
            <person name="Nardozza S."/>
            <person name="Fraser L."/>
            <person name="Peng Y."/>
            <person name="Gunaseelan K."/>
            <person name="Simpson R."/>
            <person name="Tahir J."/>
            <person name="Deroles S."/>
            <person name="Templeton K."/>
            <person name="Luo Z."/>
            <person name="Davy M."/>
            <person name="Cheng C."/>
            <person name="Mcneilage M."/>
            <person name="Scaglione D."/>
            <person name="Liu Y."/>
            <person name="Zhang Q."/>
            <person name="Datson P."/>
            <person name="De Silva N."/>
            <person name="Gardiner S."/>
            <person name="Bassett H."/>
            <person name="Chagne D."/>
            <person name="Mccallum J."/>
            <person name="Dzierzon H."/>
            <person name="Deng C."/>
            <person name="Wang Y.-Y."/>
            <person name="Barron N."/>
            <person name="Manako K."/>
            <person name="Bowen J."/>
            <person name="Foster T."/>
            <person name="Erridge Z."/>
            <person name="Tiffin H."/>
            <person name="Waite C."/>
            <person name="Davies K."/>
            <person name="Grierson E."/>
            <person name="Laing W."/>
            <person name="Kirk R."/>
            <person name="Chen X."/>
            <person name="Wood M."/>
            <person name="Montefiori M."/>
            <person name="Brummell D."/>
            <person name="Schwinn K."/>
            <person name="Catanach A."/>
            <person name="Fullerton C."/>
            <person name="Li D."/>
            <person name="Meiyalaghan S."/>
            <person name="Nieuwenhuizen N."/>
            <person name="Read N."/>
            <person name="Prakash R."/>
            <person name="Hunter D."/>
            <person name="Zhang H."/>
            <person name="Mckenzie M."/>
            <person name="Knabel M."/>
            <person name="Harris A."/>
            <person name="Allan A."/>
            <person name="Chen A."/>
            <person name="Janssen B."/>
            <person name="Plunkett B."/>
            <person name="Dwamena C."/>
            <person name="Voogd C."/>
            <person name="Leif D."/>
            <person name="Lafferty D."/>
            <person name="Souleyre E."/>
            <person name="Varkonyi-Gasic E."/>
            <person name="Gambi F."/>
            <person name="Hanley J."/>
            <person name="Yao J.-L."/>
            <person name="Cheung J."/>
            <person name="David K."/>
            <person name="Warren B."/>
            <person name="Marsh K."/>
            <person name="Snowden K."/>
            <person name="Lin-Wang K."/>
            <person name="Brian L."/>
            <person name="Martinez-Sanchez M."/>
            <person name="Wang M."/>
            <person name="Ileperuma N."/>
            <person name="Macnee N."/>
            <person name="Campin R."/>
            <person name="Mcatee P."/>
            <person name="Drummond R."/>
            <person name="Espley R."/>
            <person name="Ireland H."/>
            <person name="Wu R."/>
            <person name="Atkinson R."/>
            <person name="Karunairetnam S."/>
            <person name="Bulley S."/>
            <person name="Chunkath S."/>
            <person name="Hanley Z."/>
            <person name="Storey R."/>
            <person name="Thrimawithana A."/>
            <person name="Thomson S."/>
            <person name="David C."/>
            <person name="Testolin R."/>
        </authorList>
    </citation>
    <scope>NUCLEOTIDE SEQUENCE [LARGE SCALE GENOMIC DNA]</scope>
    <source>
        <strain evidence="10">cv. Red5</strain>
        <tissue evidence="9">Young leaf</tissue>
    </source>
</reference>
<dbReference type="PRINTS" id="PR00929">
    <property type="entry name" value="ATHOOK"/>
</dbReference>
<keyword evidence="3 5" id="KW-0238">DNA-binding</keyword>
<comment type="subcellular location">
    <subcellularLocation>
        <location evidence="5">Nucleus</location>
    </subcellularLocation>
</comment>
<dbReference type="InterPro" id="IPR017956">
    <property type="entry name" value="AT_hook_DNA-bd_motif"/>
</dbReference>
<sequence>MENNNSSVPPPPEAKSPPATAVTADENGGEAVVERELGDLGLESTVRRKRGRPRKYPVEENGVSPDFSASSVKIEPKRGRGRPPGTGKLQKLASLGGLALDTAVGNFVPHNMMIQRGEDVVQKLSLVANCGPRSLCILSAVGAVSIGHFHLLKLTGMYTFPETGGVQRKIGKLTVMLANPDGSVFGGAVAGSLVAAIPIQLIFASFNQNIKSQLLRRHAAESSTPTIAPGDTETKPHFKSTKVEENCIVTPPNRDRNTPSDQNVSLASLQSSDQNTSESLLDENNSNVNVFSLN</sequence>
<dbReference type="OrthoDB" id="1588495at2759"/>
<evidence type="ECO:0000313" key="10">
    <source>
        <dbReference type="Proteomes" id="UP000241394"/>
    </source>
</evidence>
<organism evidence="9 10">
    <name type="scientific">Actinidia chinensis var. chinensis</name>
    <name type="common">Chinese soft-hair kiwi</name>
    <dbReference type="NCBI Taxonomy" id="1590841"/>
    <lineage>
        <taxon>Eukaryota</taxon>
        <taxon>Viridiplantae</taxon>
        <taxon>Streptophyta</taxon>
        <taxon>Embryophyta</taxon>
        <taxon>Tracheophyta</taxon>
        <taxon>Spermatophyta</taxon>
        <taxon>Magnoliopsida</taxon>
        <taxon>eudicotyledons</taxon>
        <taxon>Gunneridae</taxon>
        <taxon>Pentapetalae</taxon>
        <taxon>asterids</taxon>
        <taxon>Ericales</taxon>
        <taxon>Actinidiaceae</taxon>
        <taxon>Actinidia</taxon>
    </lineage>
</organism>
<keyword evidence="2 5" id="KW-0805">Transcription regulation</keyword>
<comment type="function">
    <text evidence="1 5">Transcription factor that specifically binds AT-rich DNA sequences related to the nuclear matrix attachment regions (MARs).</text>
</comment>
<protein>
    <recommendedName>
        <fullName evidence="5">AT-hook motif nuclear-localized protein</fullName>
    </recommendedName>
</protein>
<dbReference type="Pfam" id="PF03479">
    <property type="entry name" value="PCC"/>
    <property type="match status" value="1"/>
</dbReference>
<dbReference type="SUPFAM" id="SSF117856">
    <property type="entry name" value="AF0104/ALDC/Ptd012-like"/>
    <property type="match status" value="1"/>
</dbReference>
<dbReference type="CDD" id="cd11378">
    <property type="entry name" value="DUF296"/>
    <property type="match status" value="1"/>
</dbReference>
<dbReference type="Proteomes" id="UP000241394">
    <property type="component" value="Chromosome LG26"/>
</dbReference>
<dbReference type="Gene3D" id="3.30.1330.80">
    <property type="entry name" value="Hypothetical protein, similar to alpha- acetolactate decarboxylase, domain 2"/>
    <property type="match status" value="1"/>
</dbReference>
<dbReference type="PANTHER" id="PTHR31500:SF45">
    <property type="entry name" value="AT-HOOK MOTIF NUCLEAR-LOCALIZED PROTEIN"/>
    <property type="match status" value="1"/>
</dbReference>
<evidence type="ECO:0000313" key="9">
    <source>
        <dbReference type="EMBL" id="PSR89887.1"/>
    </source>
</evidence>
<feature type="compositionally biased region" description="Polar residues" evidence="6">
    <location>
        <begin position="259"/>
        <end position="294"/>
    </location>
</feature>
<dbReference type="InterPro" id="IPR005175">
    <property type="entry name" value="PPC_dom"/>
</dbReference>
<evidence type="ECO:0000256" key="4">
    <source>
        <dbReference type="ARBA" id="ARBA00023163"/>
    </source>
</evidence>
<keyword evidence="7" id="KW-0812">Transmembrane</keyword>
<evidence type="ECO:0000256" key="3">
    <source>
        <dbReference type="ARBA" id="ARBA00023125"/>
    </source>
</evidence>
<evidence type="ECO:0000259" key="8">
    <source>
        <dbReference type="Pfam" id="PF03479"/>
    </source>
</evidence>
<keyword evidence="10" id="KW-1185">Reference proteome</keyword>
<dbReference type="STRING" id="1590841.A0A2R6PES0"/>
<feature type="transmembrane region" description="Helical" evidence="7">
    <location>
        <begin position="184"/>
        <end position="206"/>
    </location>
</feature>
<gene>
    <name evidence="9" type="ORF">CEY00_Acc30082</name>
</gene>
<keyword evidence="4 5" id="KW-0804">Transcription</keyword>
<accession>A0A2R6PES0</accession>
<dbReference type="EMBL" id="NKQK01000026">
    <property type="protein sequence ID" value="PSR89887.1"/>
    <property type="molecule type" value="Genomic_DNA"/>
</dbReference>
<comment type="domain">
    <text evidence="5">The PPC domain mediates interactions between AHL proteins.</text>
</comment>
<name>A0A2R6PES0_ACTCC</name>
<comment type="caution">
    <text evidence="9">The sequence shown here is derived from an EMBL/GenBank/DDBJ whole genome shotgun (WGS) entry which is preliminary data.</text>
</comment>
<keyword evidence="7" id="KW-0472">Membrane</keyword>
<feature type="region of interest" description="Disordered" evidence="6">
    <location>
        <begin position="249"/>
        <end position="294"/>
    </location>
</feature>
<dbReference type="Gramene" id="PSR89887">
    <property type="protein sequence ID" value="PSR89887"/>
    <property type="gene ID" value="CEY00_Acc30082"/>
</dbReference>
<keyword evidence="7" id="KW-1133">Transmembrane helix</keyword>
<dbReference type="InParanoid" id="A0A2R6PES0"/>
<dbReference type="InterPro" id="IPR039605">
    <property type="entry name" value="AHL"/>
</dbReference>
<dbReference type="GO" id="GO:0005634">
    <property type="term" value="C:nucleus"/>
    <property type="evidence" value="ECO:0007669"/>
    <property type="project" value="UniProtKB-SubCell"/>
</dbReference>
<evidence type="ECO:0000256" key="7">
    <source>
        <dbReference type="SAM" id="Phobius"/>
    </source>
</evidence>
<dbReference type="PANTHER" id="PTHR31500">
    <property type="entry name" value="AT-HOOK MOTIF NUCLEAR-LOCALIZED PROTEIN 9"/>
    <property type="match status" value="1"/>
</dbReference>
<evidence type="ECO:0000256" key="5">
    <source>
        <dbReference type="RuleBase" id="RU367031"/>
    </source>
</evidence>
<feature type="region of interest" description="Disordered" evidence="6">
    <location>
        <begin position="221"/>
        <end position="240"/>
    </location>
</feature>
<evidence type="ECO:0000256" key="1">
    <source>
        <dbReference type="ARBA" id="ARBA00003687"/>
    </source>
</evidence>
<evidence type="ECO:0000256" key="6">
    <source>
        <dbReference type="SAM" id="MobiDB-lite"/>
    </source>
</evidence>
<proteinExistence type="predicted"/>
<dbReference type="SMART" id="SM00384">
    <property type="entry name" value="AT_hook"/>
    <property type="match status" value="2"/>
</dbReference>
<reference evidence="10" key="2">
    <citation type="journal article" date="2018" name="BMC Genomics">
        <title>A manually annotated Actinidia chinensis var. chinensis (kiwifruit) genome highlights the challenges associated with draft genomes and gene prediction in plants.</title>
        <authorList>
            <person name="Pilkington S.M."/>
            <person name="Crowhurst R."/>
            <person name="Hilario E."/>
            <person name="Nardozza S."/>
            <person name="Fraser L."/>
            <person name="Peng Y."/>
            <person name="Gunaseelan K."/>
            <person name="Simpson R."/>
            <person name="Tahir J."/>
            <person name="Deroles S.C."/>
            <person name="Templeton K."/>
            <person name="Luo Z."/>
            <person name="Davy M."/>
            <person name="Cheng C."/>
            <person name="McNeilage M."/>
            <person name="Scaglione D."/>
            <person name="Liu Y."/>
            <person name="Zhang Q."/>
            <person name="Datson P."/>
            <person name="De Silva N."/>
            <person name="Gardiner S.E."/>
            <person name="Bassett H."/>
            <person name="Chagne D."/>
            <person name="McCallum J."/>
            <person name="Dzierzon H."/>
            <person name="Deng C."/>
            <person name="Wang Y.Y."/>
            <person name="Barron L."/>
            <person name="Manako K."/>
            <person name="Bowen J."/>
            <person name="Foster T.M."/>
            <person name="Erridge Z.A."/>
            <person name="Tiffin H."/>
            <person name="Waite C.N."/>
            <person name="Davies K.M."/>
            <person name="Grierson E.P."/>
            <person name="Laing W.A."/>
            <person name="Kirk R."/>
            <person name="Chen X."/>
            <person name="Wood M."/>
            <person name="Montefiori M."/>
            <person name="Brummell D.A."/>
            <person name="Schwinn K.E."/>
            <person name="Catanach A."/>
            <person name="Fullerton C."/>
            <person name="Li D."/>
            <person name="Meiyalaghan S."/>
            <person name="Nieuwenhuizen N."/>
            <person name="Read N."/>
            <person name="Prakash R."/>
            <person name="Hunter D."/>
            <person name="Zhang H."/>
            <person name="McKenzie M."/>
            <person name="Knabel M."/>
            <person name="Harris A."/>
            <person name="Allan A.C."/>
            <person name="Gleave A."/>
            <person name="Chen A."/>
            <person name="Janssen B.J."/>
            <person name="Plunkett B."/>
            <person name="Ampomah-Dwamena C."/>
            <person name="Voogd C."/>
            <person name="Leif D."/>
            <person name="Lafferty D."/>
            <person name="Souleyre E.J.F."/>
            <person name="Varkonyi-Gasic E."/>
            <person name="Gambi F."/>
            <person name="Hanley J."/>
            <person name="Yao J.L."/>
            <person name="Cheung J."/>
            <person name="David K.M."/>
            <person name="Warren B."/>
            <person name="Marsh K."/>
            <person name="Snowden K.C."/>
            <person name="Lin-Wang K."/>
            <person name="Brian L."/>
            <person name="Martinez-Sanchez M."/>
            <person name="Wang M."/>
            <person name="Ileperuma N."/>
            <person name="Macnee N."/>
            <person name="Campin R."/>
            <person name="McAtee P."/>
            <person name="Drummond R.S.M."/>
            <person name="Espley R.V."/>
            <person name="Ireland H.S."/>
            <person name="Wu R."/>
            <person name="Atkinson R.G."/>
            <person name="Karunairetnam S."/>
            <person name="Bulley S."/>
            <person name="Chunkath S."/>
            <person name="Hanley Z."/>
            <person name="Storey R."/>
            <person name="Thrimawithana A.H."/>
            <person name="Thomson S."/>
            <person name="David C."/>
            <person name="Testolin R."/>
            <person name="Huang H."/>
            <person name="Hellens R.P."/>
            <person name="Schaffer R.J."/>
        </authorList>
    </citation>
    <scope>NUCLEOTIDE SEQUENCE [LARGE SCALE GENOMIC DNA]</scope>
    <source>
        <strain evidence="10">cv. Red5</strain>
    </source>
</reference>
<feature type="region of interest" description="Disordered" evidence="6">
    <location>
        <begin position="1"/>
        <end position="90"/>
    </location>
</feature>